<sequence length="209" mass="21838">MKIPSARTRKIAALSAGPLAVLMAGGLVWQGSQAAFTADTRNSGNAWSSGQVMLSDDDLGAAGFTVQNLVPGATGQKCIVVTSGSNVAGEVRSYVQNLSESAQGLEDHITFQVEQGTGGTFNNCTGFTPAPGALPPESLSDLAVGNHDYATGGSKWATTGKPGEKRTYRGTWKFDTTGMTQQQIDALQGARTSIDLVWELQSNETPTQP</sequence>
<name>A0ABY8QSY6_9MICO</name>
<keyword evidence="1" id="KW-0732">Signal</keyword>
<keyword evidence="3" id="KW-1185">Reference proteome</keyword>
<evidence type="ECO:0000313" key="3">
    <source>
        <dbReference type="Proteomes" id="UP001209083"/>
    </source>
</evidence>
<proteinExistence type="predicted"/>
<gene>
    <name evidence="2" type="ORF">LWF01_18930</name>
</gene>
<dbReference type="EMBL" id="CP090958">
    <property type="protein sequence ID" value="WGW12127.1"/>
    <property type="molecule type" value="Genomic_DNA"/>
</dbReference>
<dbReference type="Proteomes" id="UP001209083">
    <property type="component" value="Chromosome"/>
</dbReference>
<evidence type="ECO:0000313" key="2">
    <source>
        <dbReference type="EMBL" id="WGW12127.1"/>
    </source>
</evidence>
<accession>A0ABY8QSY6</accession>
<protein>
    <submittedName>
        <fullName evidence="2">Uncharacterized protein</fullName>
    </submittedName>
</protein>
<reference evidence="2 3" key="1">
    <citation type="submission" date="2023-05" db="EMBL/GenBank/DDBJ databases">
        <title>Lithophilousrod everest ZFBP1038 complete genpme.</title>
        <authorList>
            <person name="Tian M."/>
        </authorList>
    </citation>
    <scope>NUCLEOTIDE SEQUENCE [LARGE SCALE GENOMIC DNA]</scope>
    <source>
        <strain evidence="2 3">ZFBP1038</strain>
    </source>
</reference>
<feature type="chain" id="PRO_5045544497" evidence="1">
    <location>
        <begin position="35"/>
        <end position="209"/>
    </location>
</feature>
<dbReference type="RefSeq" id="WP_349638926.1">
    <property type="nucleotide sequence ID" value="NZ_CP090958.1"/>
</dbReference>
<organism evidence="2 3">
    <name type="scientific">Saxibacter everestensis</name>
    <dbReference type="NCBI Taxonomy" id="2909229"/>
    <lineage>
        <taxon>Bacteria</taxon>
        <taxon>Bacillati</taxon>
        <taxon>Actinomycetota</taxon>
        <taxon>Actinomycetes</taxon>
        <taxon>Micrococcales</taxon>
        <taxon>Brevibacteriaceae</taxon>
        <taxon>Saxibacter</taxon>
    </lineage>
</organism>
<evidence type="ECO:0000256" key="1">
    <source>
        <dbReference type="SAM" id="SignalP"/>
    </source>
</evidence>
<feature type="signal peptide" evidence="1">
    <location>
        <begin position="1"/>
        <end position="34"/>
    </location>
</feature>